<dbReference type="PANTHER" id="PTHR23389">
    <property type="entry name" value="CHROMOSOME TRANSMISSION FIDELITY FACTOR 18"/>
    <property type="match status" value="1"/>
</dbReference>
<dbReference type="FunFam" id="1.10.8.60:FF:000021">
    <property type="entry name" value="Replication factor C subunit 1"/>
    <property type="match status" value="1"/>
</dbReference>
<dbReference type="Pfam" id="PF25361">
    <property type="entry name" value="AAA_lid_RFC1"/>
    <property type="match status" value="1"/>
</dbReference>
<dbReference type="InterPro" id="IPR027417">
    <property type="entry name" value="P-loop_NTPase"/>
</dbReference>
<evidence type="ECO:0000256" key="3">
    <source>
        <dbReference type="ARBA" id="ARBA00022840"/>
    </source>
</evidence>
<dbReference type="SUPFAM" id="SSF52540">
    <property type="entry name" value="P-loop containing nucleoside triphosphate hydrolases"/>
    <property type="match status" value="1"/>
</dbReference>
<evidence type="ECO:0000256" key="2">
    <source>
        <dbReference type="ARBA" id="ARBA00022741"/>
    </source>
</evidence>
<organism evidence="4 5">
    <name type="scientific">Heterorhabditis bacteriophora</name>
    <name type="common">Entomopathogenic nematode worm</name>
    <dbReference type="NCBI Taxonomy" id="37862"/>
    <lineage>
        <taxon>Eukaryota</taxon>
        <taxon>Metazoa</taxon>
        <taxon>Ecdysozoa</taxon>
        <taxon>Nematoda</taxon>
        <taxon>Chromadorea</taxon>
        <taxon>Rhabditida</taxon>
        <taxon>Rhabditina</taxon>
        <taxon>Rhabditomorpha</taxon>
        <taxon>Strongyloidea</taxon>
        <taxon>Heterorhabditidae</taxon>
        <taxon>Heterorhabditis</taxon>
    </lineage>
</organism>
<dbReference type="Gene3D" id="1.20.272.10">
    <property type="match status" value="1"/>
</dbReference>
<dbReference type="AlphaFoldDB" id="A0A1I7XNG0"/>
<evidence type="ECO:0000313" key="5">
    <source>
        <dbReference type="WBParaSite" id="Hba_19274"/>
    </source>
</evidence>
<dbReference type="GO" id="GO:0005634">
    <property type="term" value="C:nucleus"/>
    <property type="evidence" value="ECO:0007669"/>
    <property type="project" value="TreeGrafter"/>
</dbReference>
<dbReference type="PANTHER" id="PTHR23389:SF6">
    <property type="entry name" value="REPLICATION FACTOR C SUBUNIT 1"/>
    <property type="match status" value="1"/>
</dbReference>
<evidence type="ECO:0000313" key="4">
    <source>
        <dbReference type="Proteomes" id="UP000095283"/>
    </source>
</evidence>
<dbReference type="CDD" id="cd18140">
    <property type="entry name" value="HLD_clamp_RFC"/>
    <property type="match status" value="1"/>
</dbReference>
<keyword evidence="3" id="KW-0067">ATP-binding</keyword>
<dbReference type="WBParaSite" id="Hba_19274">
    <property type="protein sequence ID" value="Hba_19274"/>
    <property type="gene ID" value="Hba_19274"/>
</dbReference>
<dbReference type="InterPro" id="IPR047854">
    <property type="entry name" value="RFC_lid"/>
</dbReference>
<accession>A0A1I7XNG0</accession>
<proteinExistence type="predicted"/>
<keyword evidence="2" id="KW-0547">Nucleotide-binding</keyword>
<keyword evidence="4" id="KW-1185">Reference proteome</keyword>
<evidence type="ECO:0000256" key="1">
    <source>
        <dbReference type="ARBA" id="ARBA00022705"/>
    </source>
</evidence>
<dbReference type="Gene3D" id="1.10.8.60">
    <property type="match status" value="1"/>
</dbReference>
<dbReference type="Proteomes" id="UP000095283">
    <property type="component" value="Unplaced"/>
</dbReference>
<dbReference type="GO" id="GO:0003677">
    <property type="term" value="F:DNA binding"/>
    <property type="evidence" value="ECO:0007669"/>
    <property type="project" value="InterPro"/>
</dbReference>
<reference evidence="5" key="1">
    <citation type="submission" date="2016-11" db="UniProtKB">
        <authorList>
            <consortium name="WormBaseParasite"/>
        </authorList>
    </citation>
    <scope>IDENTIFICATION</scope>
</reference>
<protein>
    <submittedName>
        <fullName evidence="5">RFC1 domain-containing protein</fullName>
    </submittedName>
</protein>
<dbReference type="SUPFAM" id="SSF48019">
    <property type="entry name" value="post-AAA+ oligomerization domain-like"/>
    <property type="match status" value="1"/>
</dbReference>
<dbReference type="Gene3D" id="3.40.50.300">
    <property type="entry name" value="P-loop containing nucleotide triphosphate hydrolases"/>
    <property type="match status" value="1"/>
</dbReference>
<sequence>MNSLTIVPDDTEVNHVLIMDEVDGMSGNEDRAGVSELIQIIKDTKIPIICICNDRTHPKIRSLANHCFDVRFQKPRVEQIRGRIMSIASQEKMKISKDELDQLIEISGHDVRQTIYNLQMRAALIGDDMQKKDITIGPFDAARKLLDSRSTLIEKQEMFFVDYNIMPLFVQENYPNMKNDKHKYVTICCKAFLLVAYSYGIGFQV</sequence>
<dbReference type="GO" id="GO:0005524">
    <property type="term" value="F:ATP binding"/>
    <property type="evidence" value="ECO:0007669"/>
    <property type="project" value="UniProtKB-KW"/>
</dbReference>
<dbReference type="GO" id="GO:0006260">
    <property type="term" value="P:DNA replication"/>
    <property type="evidence" value="ECO:0007669"/>
    <property type="project" value="UniProtKB-KW"/>
</dbReference>
<name>A0A1I7XNG0_HETBA</name>
<dbReference type="InterPro" id="IPR008921">
    <property type="entry name" value="DNA_pol3_clamp-load_cplx_C"/>
</dbReference>
<keyword evidence="1" id="KW-0235">DNA replication</keyword>